<reference evidence="3" key="2">
    <citation type="submission" date="2021-02" db="UniProtKB">
        <authorList>
            <consortium name="EnsemblMetazoa"/>
        </authorList>
    </citation>
    <scope>IDENTIFICATION</scope>
    <source>
        <strain evidence="3">JHB</strain>
    </source>
</reference>
<keyword evidence="4" id="KW-1185">Reference proteome</keyword>
<dbReference type="HOGENOM" id="CLU_427773_0_0_1"/>
<dbReference type="VEuPathDB" id="VectorBase:CQUJHB009380"/>
<dbReference type="KEGG" id="cqu:CpipJ_CPIJ017997"/>
<organism>
    <name type="scientific">Culex quinquefasciatus</name>
    <name type="common">Southern house mosquito</name>
    <name type="synonym">Culex pungens</name>
    <dbReference type="NCBI Taxonomy" id="7176"/>
    <lineage>
        <taxon>Eukaryota</taxon>
        <taxon>Metazoa</taxon>
        <taxon>Ecdysozoa</taxon>
        <taxon>Arthropoda</taxon>
        <taxon>Hexapoda</taxon>
        <taxon>Insecta</taxon>
        <taxon>Pterygota</taxon>
        <taxon>Neoptera</taxon>
        <taxon>Endopterygota</taxon>
        <taxon>Diptera</taxon>
        <taxon>Nematocera</taxon>
        <taxon>Culicoidea</taxon>
        <taxon>Culicidae</taxon>
        <taxon>Culicinae</taxon>
        <taxon>Culicini</taxon>
        <taxon>Culex</taxon>
        <taxon>Culex</taxon>
    </lineage>
</organism>
<protein>
    <submittedName>
        <fullName evidence="2 3">Uncharacterized protein</fullName>
    </submittedName>
</protein>
<feature type="compositionally biased region" description="Basic residues" evidence="1">
    <location>
        <begin position="346"/>
        <end position="356"/>
    </location>
</feature>
<gene>
    <name evidence="3" type="primary">6051745</name>
    <name evidence="2" type="ORF">CpipJ_CPIJ017997</name>
</gene>
<evidence type="ECO:0000313" key="4">
    <source>
        <dbReference type="Proteomes" id="UP000002320"/>
    </source>
</evidence>
<dbReference type="VEuPathDB" id="VectorBase:CPIJ017997"/>
<accession>B0XEQ9</accession>
<dbReference type="InParanoid" id="B0XEQ9"/>
<dbReference type="AlphaFoldDB" id="B0XEQ9"/>
<reference evidence="2" key="1">
    <citation type="submission" date="2007-03" db="EMBL/GenBank/DDBJ databases">
        <title>Annotation of Culex pipiens quinquefasciatus.</title>
        <authorList>
            <consortium name="The Broad Institute Genome Sequencing Platform"/>
            <person name="Atkinson P.W."/>
            <person name="Hemingway J."/>
            <person name="Christensen B.M."/>
            <person name="Higgs S."/>
            <person name="Kodira C."/>
            <person name="Hannick L."/>
            <person name="Megy K."/>
            <person name="O'Leary S."/>
            <person name="Pearson M."/>
            <person name="Haas B.J."/>
            <person name="Mauceli E."/>
            <person name="Wortman J.R."/>
            <person name="Lee N.H."/>
            <person name="Guigo R."/>
            <person name="Stanke M."/>
            <person name="Alvarado L."/>
            <person name="Amedeo P."/>
            <person name="Antoine C.H."/>
            <person name="Arensburger P."/>
            <person name="Bidwell S.L."/>
            <person name="Crawford M."/>
            <person name="Camaro F."/>
            <person name="Devon K."/>
            <person name="Engels R."/>
            <person name="Hammond M."/>
            <person name="Howarth C."/>
            <person name="Koehrsen M."/>
            <person name="Lawson D."/>
            <person name="Montgomery P."/>
            <person name="Nene V."/>
            <person name="Nusbaum C."/>
            <person name="Puiu D."/>
            <person name="Romero-Severson J."/>
            <person name="Severson D.W."/>
            <person name="Shumway M."/>
            <person name="Sisk P."/>
            <person name="Stolte C."/>
            <person name="Zeng Q."/>
            <person name="Eisenstadt E."/>
            <person name="Fraser-Liggett C."/>
            <person name="Strausberg R."/>
            <person name="Galagan J."/>
            <person name="Birren B."/>
            <person name="Collins F.H."/>
        </authorList>
    </citation>
    <scope>NUCLEOTIDE SEQUENCE [LARGE SCALE GENOMIC DNA]</scope>
    <source>
        <strain evidence="2">JHB</strain>
    </source>
</reference>
<name>B0XEQ9_CULQU</name>
<feature type="compositionally biased region" description="Polar residues" evidence="1">
    <location>
        <begin position="483"/>
        <end position="498"/>
    </location>
</feature>
<dbReference type="OrthoDB" id="7765399at2759"/>
<dbReference type="EnsemblMetazoa" id="CPIJ017997-RA">
    <property type="protein sequence ID" value="CPIJ017997-PA"/>
    <property type="gene ID" value="CPIJ017997"/>
</dbReference>
<evidence type="ECO:0000313" key="3">
    <source>
        <dbReference type="EnsemblMetazoa" id="CPIJ017997-PA"/>
    </source>
</evidence>
<dbReference type="Proteomes" id="UP000002320">
    <property type="component" value="Unassembled WGS sequence"/>
</dbReference>
<feature type="region of interest" description="Disordered" evidence="1">
    <location>
        <begin position="339"/>
        <end position="430"/>
    </location>
</feature>
<dbReference type="EMBL" id="DS232857">
    <property type="protein sequence ID" value="EDS26168.1"/>
    <property type="molecule type" value="Genomic_DNA"/>
</dbReference>
<feature type="region of interest" description="Disordered" evidence="1">
    <location>
        <begin position="473"/>
        <end position="498"/>
    </location>
</feature>
<feature type="compositionally biased region" description="Polar residues" evidence="1">
    <location>
        <begin position="394"/>
        <end position="408"/>
    </location>
</feature>
<evidence type="ECO:0000313" key="2">
    <source>
        <dbReference type="EMBL" id="EDS26168.1"/>
    </source>
</evidence>
<sequence length="640" mass="72963">MSKRFRLITTSTNPNSPHININVNNRKRSELAKSTRYIRAQTLSSNSKPTRMFVTSYGGGVEITIVCIPCALPPQWKCPRDELADAAERHTGAEQSPSSGIIWSGGGALGTEVVTESTVSVDALQRLLTHFVVEPAHLDPSIKCHHDEIYDLLICANDTTLPPVPLPTGGSHGASSETVSPAIKHKQFHQLRYRGHPVASAHKSKRYQFVYDLPFVTWTTGQQHQHFRTADSTSSDHFFVTGTEKQHPAGVANCQPPTLFQKCPSDIILAVHDEVRALTSSINKLQDNEIEVRQKSLAEELNEQTVLEIESGWRLIGSKKIWKPDWTDFDARQRTRRLQEKEAEKARRRNRKHRQQIQHQQQQQSQQHHQQRRQQQHLQQQQSHQHLRRQQHQTNCNSDAGRNPSTPHFNLKDNQFDQDNASSSNFFTHSSTKLSDKELLDQARVEFSGQPPTTSNSNFINFRKGETINPYRKEKTPIVPPLNATTPQPAKTSSQTPEVTDSMFCLDPMKPPIVRLTEQSAVGDGRFLLARLREIKVYDNLRLYLAYLKDQKPDVCIDGLTLTSMHVFFASNGLPTEPEHLMNIFMEYNSTIGISPKQTLTDLETYRKYVTTRRLQYLQHSREAANKFYLPTTSSNFYKH</sequence>
<feature type="compositionally biased region" description="Polar residues" evidence="1">
    <location>
        <begin position="417"/>
        <end position="430"/>
    </location>
</feature>
<evidence type="ECO:0000256" key="1">
    <source>
        <dbReference type="SAM" id="MobiDB-lite"/>
    </source>
</evidence>
<proteinExistence type="predicted"/>
<feature type="compositionally biased region" description="Low complexity" evidence="1">
    <location>
        <begin position="357"/>
        <end position="368"/>
    </location>
</feature>